<dbReference type="NCBIfam" id="TIGR01726">
    <property type="entry name" value="HEQRo_perm_3TM"/>
    <property type="match status" value="1"/>
</dbReference>
<keyword evidence="10" id="KW-1185">Reference proteome</keyword>
<reference evidence="9 10" key="1">
    <citation type="submission" date="2020-11" db="EMBL/GenBank/DDBJ databases">
        <title>Actinomyces sp. ZJ750.</title>
        <authorList>
            <person name="Zhou J."/>
        </authorList>
    </citation>
    <scope>NUCLEOTIDE SEQUENCE [LARGE SCALE GENOMIC DNA]</scope>
    <source>
        <strain evidence="9 10">ZJ750</strain>
    </source>
</reference>
<evidence type="ECO:0000256" key="6">
    <source>
        <dbReference type="ARBA" id="ARBA00023136"/>
    </source>
</evidence>
<evidence type="ECO:0000313" key="10">
    <source>
        <dbReference type="Proteomes" id="UP000594637"/>
    </source>
</evidence>
<dbReference type="InterPro" id="IPR035906">
    <property type="entry name" value="MetI-like_sf"/>
</dbReference>
<dbReference type="InterPro" id="IPR010065">
    <property type="entry name" value="AA_ABC_transptr_permease_3TM"/>
</dbReference>
<feature type="transmembrane region" description="Helical" evidence="7">
    <location>
        <begin position="34"/>
        <end position="57"/>
    </location>
</feature>
<evidence type="ECO:0000256" key="4">
    <source>
        <dbReference type="ARBA" id="ARBA00022692"/>
    </source>
</evidence>
<dbReference type="RefSeq" id="WP_166857808.1">
    <property type="nucleotide sequence ID" value="NZ_CP063989.1"/>
</dbReference>
<proteinExistence type="inferred from homology"/>
<feature type="transmembrane region" description="Helical" evidence="7">
    <location>
        <begin position="254"/>
        <end position="273"/>
    </location>
</feature>
<feature type="transmembrane region" description="Helical" evidence="7">
    <location>
        <begin position="128"/>
        <end position="146"/>
    </location>
</feature>
<dbReference type="InterPro" id="IPR000515">
    <property type="entry name" value="MetI-like"/>
</dbReference>
<protein>
    <submittedName>
        <fullName evidence="9">Amino acid ABC transporter permease</fullName>
    </submittedName>
</protein>
<feature type="domain" description="ABC transmembrane type-1" evidence="8">
    <location>
        <begin position="83"/>
        <end position="273"/>
    </location>
</feature>
<dbReference type="InterPro" id="IPR043429">
    <property type="entry name" value="ArtM/GltK/GlnP/TcyL/YhdX-like"/>
</dbReference>
<dbReference type="KEGG" id="arep:ID810_05235"/>
<dbReference type="GO" id="GO:0006865">
    <property type="term" value="P:amino acid transport"/>
    <property type="evidence" value="ECO:0007669"/>
    <property type="project" value="TreeGrafter"/>
</dbReference>
<evidence type="ECO:0000256" key="2">
    <source>
        <dbReference type="ARBA" id="ARBA00022448"/>
    </source>
</evidence>
<dbReference type="Pfam" id="PF00528">
    <property type="entry name" value="BPD_transp_1"/>
    <property type="match status" value="1"/>
</dbReference>
<gene>
    <name evidence="9" type="ORF">ID810_05235</name>
</gene>
<evidence type="ECO:0000256" key="7">
    <source>
        <dbReference type="RuleBase" id="RU363032"/>
    </source>
</evidence>
<evidence type="ECO:0000313" key="9">
    <source>
        <dbReference type="EMBL" id="QPL06303.1"/>
    </source>
</evidence>
<name>A0A7T0LN89_9ACTO</name>
<sequence>MSIASRLSGPAPRAAATDAALLFDAPGPRGRRRIALASVVVTAVLLGLLAAGAWQLWRAGQLEYPNWRYFLGRSIVTYLARALGDTLLVTAVGALLSFPLGVGLGWLRLSRHRLVRVVVGTWIDAMRAVPMLLLIYFFLLAVPRWGLTLPSFWMLTVPIVMCVSATTAEVFRSGVLALDRGQREAAQALGMGEGLTMRLVLAPQALRLMLPTLITQLVTILKDTSLGYVVAYGELMYSARLLSNSAQALHRLDVYLPAYLIVALLFVAINWLLGAMARRVENHTR</sequence>
<feature type="transmembrane region" description="Helical" evidence="7">
    <location>
        <begin position="87"/>
        <end position="107"/>
    </location>
</feature>
<evidence type="ECO:0000256" key="1">
    <source>
        <dbReference type="ARBA" id="ARBA00004651"/>
    </source>
</evidence>
<keyword evidence="2 7" id="KW-0813">Transport</keyword>
<keyword evidence="5 7" id="KW-1133">Transmembrane helix</keyword>
<dbReference type="Gene3D" id="1.10.3720.10">
    <property type="entry name" value="MetI-like"/>
    <property type="match status" value="1"/>
</dbReference>
<keyword evidence="4 7" id="KW-0812">Transmembrane</keyword>
<comment type="similarity">
    <text evidence="7">Belongs to the binding-protein-dependent transport system permease family.</text>
</comment>
<feature type="transmembrane region" description="Helical" evidence="7">
    <location>
        <begin position="152"/>
        <end position="178"/>
    </location>
</feature>
<evidence type="ECO:0000259" key="8">
    <source>
        <dbReference type="PROSITE" id="PS50928"/>
    </source>
</evidence>
<dbReference type="PROSITE" id="PS50928">
    <property type="entry name" value="ABC_TM1"/>
    <property type="match status" value="1"/>
</dbReference>
<evidence type="ECO:0000256" key="5">
    <source>
        <dbReference type="ARBA" id="ARBA00022989"/>
    </source>
</evidence>
<dbReference type="SUPFAM" id="SSF161098">
    <property type="entry name" value="MetI-like"/>
    <property type="match status" value="1"/>
</dbReference>
<evidence type="ECO:0000256" key="3">
    <source>
        <dbReference type="ARBA" id="ARBA00022475"/>
    </source>
</evidence>
<feature type="transmembrane region" description="Helical" evidence="7">
    <location>
        <begin position="225"/>
        <end position="242"/>
    </location>
</feature>
<dbReference type="GO" id="GO:0022857">
    <property type="term" value="F:transmembrane transporter activity"/>
    <property type="evidence" value="ECO:0007669"/>
    <property type="project" value="InterPro"/>
</dbReference>
<keyword evidence="3" id="KW-1003">Cell membrane</keyword>
<accession>A0A7T0LN89</accession>
<dbReference type="EMBL" id="CP063989">
    <property type="protein sequence ID" value="QPL06303.1"/>
    <property type="molecule type" value="Genomic_DNA"/>
</dbReference>
<dbReference type="CDD" id="cd06261">
    <property type="entry name" value="TM_PBP2"/>
    <property type="match status" value="1"/>
</dbReference>
<comment type="subcellular location">
    <subcellularLocation>
        <location evidence="1 7">Cell membrane</location>
        <topology evidence="1 7">Multi-pass membrane protein</topology>
    </subcellularLocation>
</comment>
<dbReference type="GO" id="GO:0043190">
    <property type="term" value="C:ATP-binding cassette (ABC) transporter complex"/>
    <property type="evidence" value="ECO:0007669"/>
    <property type="project" value="InterPro"/>
</dbReference>
<dbReference type="PANTHER" id="PTHR30614:SF21">
    <property type="entry name" value="AMINO ACID ABC TRANSPORTER PERMEASE"/>
    <property type="match status" value="1"/>
</dbReference>
<dbReference type="AlphaFoldDB" id="A0A7T0LN89"/>
<dbReference type="Proteomes" id="UP000594637">
    <property type="component" value="Chromosome"/>
</dbReference>
<keyword evidence="6 7" id="KW-0472">Membrane</keyword>
<organism evidence="9 10">
    <name type="scientific">Actinomyces respiraculi</name>
    <dbReference type="NCBI Taxonomy" id="2744574"/>
    <lineage>
        <taxon>Bacteria</taxon>
        <taxon>Bacillati</taxon>
        <taxon>Actinomycetota</taxon>
        <taxon>Actinomycetes</taxon>
        <taxon>Actinomycetales</taxon>
        <taxon>Actinomycetaceae</taxon>
        <taxon>Actinomyces</taxon>
    </lineage>
</organism>
<dbReference type="PANTHER" id="PTHR30614">
    <property type="entry name" value="MEMBRANE COMPONENT OF AMINO ACID ABC TRANSPORTER"/>
    <property type="match status" value="1"/>
</dbReference>